<reference evidence="3" key="1">
    <citation type="submission" date="2021-01" db="EMBL/GenBank/DDBJ databases">
        <authorList>
            <person name="Corre E."/>
            <person name="Pelletier E."/>
            <person name="Niang G."/>
            <person name="Scheremetjew M."/>
            <person name="Finn R."/>
            <person name="Kale V."/>
            <person name="Holt S."/>
            <person name="Cochrane G."/>
            <person name="Meng A."/>
            <person name="Brown T."/>
            <person name="Cohen L."/>
        </authorList>
    </citation>
    <scope>NUCLEOTIDE SEQUENCE</scope>
    <source>
        <strain evidence="3">CCMP3105</strain>
    </source>
</reference>
<feature type="domain" description="SET" evidence="2">
    <location>
        <begin position="16"/>
        <end position="415"/>
    </location>
</feature>
<dbReference type="GO" id="GO:0008168">
    <property type="term" value="F:methyltransferase activity"/>
    <property type="evidence" value="ECO:0007669"/>
    <property type="project" value="InterPro"/>
</dbReference>
<dbReference type="InterPro" id="IPR044237">
    <property type="entry name" value="ATXR2-like"/>
</dbReference>
<dbReference type="AlphaFoldDB" id="A0A7S4V4C8"/>
<protein>
    <recommendedName>
        <fullName evidence="2">SET domain-containing protein</fullName>
    </recommendedName>
</protein>
<feature type="compositionally biased region" description="Acidic residues" evidence="1">
    <location>
        <begin position="324"/>
        <end position="340"/>
    </location>
</feature>
<dbReference type="CDD" id="cd20071">
    <property type="entry name" value="SET_SMYD"/>
    <property type="match status" value="1"/>
</dbReference>
<dbReference type="EMBL" id="HBNR01004937">
    <property type="protein sequence ID" value="CAE4563723.1"/>
    <property type="molecule type" value="Transcribed_RNA"/>
</dbReference>
<feature type="region of interest" description="Disordered" evidence="1">
    <location>
        <begin position="442"/>
        <end position="558"/>
    </location>
</feature>
<name>A0A7S4V4C8_9DINO</name>
<dbReference type="InterPro" id="IPR046341">
    <property type="entry name" value="SET_dom_sf"/>
</dbReference>
<proteinExistence type="predicted"/>
<evidence type="ECO:0000259" key="2">
    <source>
        <dbReference type="PROSITE" id="PS50280"/>
    </source>
</evidence>
<feature type="compositionally biased region" description="Low complexity" evidence="1">
    <location>
        <begin position="513"/>
        <end position="525"/>
    </location>
</feature>
<dbReference type="SUPFAM" id="SSF82199">
    <property type="entry name" value="SET domain"/>
    <property type="match status" value="1"/>
</dbReference>
<dbReference type="PANTHER" id="PTHR47436">
    <property type="entry name" value="HISTONE-LYSINE N-METHYLTRANSFERASE ATXR2"/>
    <property type="match status" value="1"/>
</dbReference>
<accession>A0A7S4V4C8</accession>
<evidence type="ECO:0000313" key="3">
    <source>
        <dbReference type="EMBL" id="CAE4563723.1"/>
    </source>
</evidence>
<dbReference type="InterPro" id="IPR001214">
    <property type="entry name" value="SET_dom"/>
</dbReference>
<organism evidence="3">
    <name type="scientific">Alexandrium monilatum</name>
    <dbReference type="NCBI Taxonomy" id="311494"/>
    <lineage>
        <taxon>Eukaryota</taxon>
        <taxon>Sar</taxon>
        <taxon>Alveolata</taxon>
        <taxon>Dinophyceae</taxon>
        <taxon>Gonyaulacales</taxon>
        <taxon>Pyrocystaceae</taxon>
        <taxon>Alexandrium</taxon>
    </lineage>
</organism>
<feature type="compositionally biased region" description="Low complexity" evidence="1">
    <location>
        <begin position="484"/>
        <end position="495"/>
    </location>
</feature>
<evidence type="ECO:0000256" key="1">
    <source>
        <dbReference type="SAM" id="MobiDB-lite"/>
    </source>
</evidence>
<dbReference type="PANTHER" id="PTHR47436:SF1">
    <property type="entry name" value="SET DOMAIN-CONTAINING PROTEIN"/>
    <property type="match status" value="1"/>
</dbReference>
<feature type="region of interest" description="Disordered" evidence="1">
    <location>
        <begin position="323"/>
        <end position="347"/>
    </location>
</feature>
<gene>
    <name evidence="3" type="ORF">AMON00008_LOCUS3342</name>
</gene>
<sequence length="558" mass="59152">MARFTSEPLRGSVLHDGLVVGEAEQPGAGLGLRATSSFSEGAPVYRERARVFVQSRFSARAAPACLECGRLVGGGLEEVLEQVLRSCEGTRVRLKSPAAAQEYPTSLAGYPHLRKSDLLGDARLALPPCVSCPAGCGAAFCSDSCMDEQLQGGHHRVLCAERSAAQRSAWREFREHAQRHSETLLLAALVVAQAICDVLYGGRSLDEVAASYVQFYAQSWPEKVSEDVAERHVWVRKRWAVLEASHALLLDVLGDCAPPGLADMVSLSGFALVAGMIELVSKDLERRNPLDAPLKDVLEALPMRAKTELRKITLLWMTARADAQEAEEPTSPEDSEDEETASCCRNSKGAPDAERVASLAVLPVFEGFGLVRSVAVTNHSCAPNVEVEVSGETADVVALALGAISAGEELTMSYIDEGMPRAARQRLLRRSYGFHCHCPRCEEEGGPPGEPARPSACRDGARCSDVAAPDSRHHGEQGAPGELARASTCRAGAAAEGLADGPLRAAPAPIRVASRGEAESGQESAGGEERERRPASRRGAGAGRAGSAEDGPESVGPP</sequence>
<dbReference type="Gene3D" id="2.170.270.10">
    <property type="entry name" value="SET domain"/>
    <property type="match status" value="1"/>
</dbReference>
<dbReference type="Pfam" id="PF00856">
    <property type="entry name" value="SET"/>
    <property type="match status" value="1"/>
</dbReference>
<dbReference type="PROSITE" id="PS50280">
    <property type="entry name" value="SET"/>
    <property type="match status" value="1"/>
</dbReference>